<dbReference type="Gene3D" id="3.40.50.300">
    <property type="entry name" value="P-loop containing nucleotide triphosphate hydrolases"/>
    <property type="match status" value="1"/>
</dbReference>
<evidence type="ECO:0000259" key="1">
    <source>
        <dbReference type="Pfam" id="PF01656"/>
    </source>
</evidence>
<dbReference type="Proteomes" id="UP000256329">
    <property type="component" value="Unassembled WGS sequence"/>
</dbReference>
<feature type="domain" description="CobQ/CobB/MinD/ParA nucleotide binding" evidence="1">
    <location>
        <begin position="23"/>
        <end position="170"/>
    </location>
</feature>
<dbReference type="EMBL" id="QSLN01000003">
    <property type="protein sequence ID" value="RDV83986.1"/>
    <property type="molecule type" value="Genomic_DNA"/>
</dbReference>
<proteinExistence type="predicted"/>
<evidence type="ECO:0000313" key="3">
    <source>
        <dbReference type="Proteomes" id="UP000256329"/>
    </source>
</evidence>
<name>A0A3D8P640_9THEO</name>
<dbReference type="OrthoDB" id="9779501at2"/>
<organism evidence="2 3">
    <name type="scientific">Ammonifex thiophilus</name>
    <dbReference type="NCBI Taxonomy" id="444093"/>
    <lineage>
        <taxon>Bacteria</taxon>
        <taxon>Bacillati</taxon>
        <taxon>Bacillota</taxon>
        <taxon>Clostridia</taxon>
        <taxon>Thermoanaerobacterales</taxon>
        <taxon>Thermoanaerobacteraceae</taxon>
        <taxon>Ammonifex</taxon>
    </lineage>
</organism>
<gene>
    <name evidence="2" type="ORF">DXX99_03900</name>
</gene>
<dbReference type="AlphaFoldDB" id="A0A3D8P640"/>
<accession>A0A3D8P640</accession>
<evidence type="ECO:0000313" key="2">
    <source>
        <dbReference type="EMBL" id="RDV83986.1"/>
    </source>
</evidence>
<dbReference type="InterPro" id="IPR027417">
    <property type="entry name" value="P-loop_NTPase"/>
</dbReference>
<protein>
    <recommendedName>
        <fullName evidence="1">CobQ/CobB/MinD/ParA nucleotide binding domain-containing protein</fullName>
    </recommendedName>
</protein>
<comment type="caution">
    <text evidence="2">The sequence shown here is derived from an EMBL/GenBank/DDBJ whole genome shotgun (WGS) entry which is preliminary data.</text>
</comment>
<reference evidence="2 3" key="1">
    <citation type="submission" date="2018-08" db="EMBL/GenBank/DDBJ databases">
        <title>Form III RuBisCO-mediated autotrophy in Thermodesulfobium bacteria.</title>
        <authorList>
            <person name="Toshchakov S.V."/>
            <person name="Kublanov I.V."/>
            <person name="Frolov E."/>
            <person name="Bonch-Osmolovskaya E.A."/>
            <person name="Tourova T.P."/>
            <person name="Chernych N.A."/>
            <person name="Lebedinsky A.V."/>
        </authorList>
    </citation>
    <scope>NUCLEOTIDE SEQUENCE [LARGE SCALE GENOMIC DNA]</scope>
    <source>
        <strain evidence="2 3">SR</strain>
    </source>
</reference>
<keyword evidence="3" id="KW-1185">Reference proteome</keyword>
<dbReference type="SUPFAM" id="SSF52540">
    <property type="entry name" value="P-loop containing nucleoside triphosphate hydrolases"/>
    <property type="match status" value="1"/>
</dbReference>
<dbReference type="RefSeq" id="WP_115792206.1">
    <property type="nucleotide sequence ID" value="NZ_QSLN01000003.1"/>
</dbReference>
<dbReference type="Pfam" id="PF01656">
    <property type="entry name" value="CbiA"/>
    <property type="match status" value="1"/>
</dbReference>
<sequence>MANVLPNIFASWPRVSIFCGALGSGKTTLALNVAWRLASEEEKVYLVDLDVINPLFRSRRFREKLAPWGVEVIAPPPAFDLSDLPALPAAIGRLLAGKERVVVDVGGDGVGATVLGAYASFLTPEAGVFLVVNTCRPFSSTVEEVVRAAQEIAQAGRVELTGLINNTHLGEVTTVEVVREGWRIVEEAGRILGLPVIFSALREDLVRDDLPFPVLPLKLFPFLPWQSVD</sequence>
<dbReference type="InterPro" id="IPR002586">
    <property type="entry name" value="CobQ/CobB/MinD/ParA_Nub-bd_dom"/>
</dbReference>